<dbReference type="RefSeq" id="WP_141280204.1">
    <property type="nucleotide sequence ID" value="NZ_BJNG01000034.1"/>
</dbReference>
<comment type="caution">
    <text evidence="2">The sequence shown here is derived from an EMBL/GenBank/DDBJ whole genome shotgun (WGS) entry which is preliminary data.</text>
</comment>
<protein>
    <submittedName>
        <fullName evidence="2">Uncharacterized protein</fullName>
    </submittedName>
</protein>
<dbReference type="OrthoDB" id="3373298at2"/>
<dbReference type="AlphaFoldDB" id="A0A4Y3WUF1"/>
<dbReference type="EMBL" id="BJNG01000034">
    <property type="protein sequence ID" value="GEC21379.1"/>
    <property type="molecule type" value="Genomic_DNA"/>
</dbReference>
<feature type="region of interest" description="Disordered" evidence="1">
    <location>
        <begin position="89"/>
        <end position="144"/>
    </location>
</feature>
<sequence length="334" mass="35694">MDLMRWSTPRVLVVPVRAGRAVRLDVERLMRERGWESAASPADADLLVVCGTPDADTGAAVDRVWNLLGSPRARADIPVRHGVAERLDRARAELGDRPGRPSGRTSGRRRPAPGDRPDDSDDDTRTDHDGDVAGLPMAERAPDRDGLTLDRLHLTLGPVLPDWPAGLVVRLAVQGDVVQTAAVEVWGEPGGRWDGPPAAAALDSLARLLSVCGAATATRRARRLRDEVLAGSADPAALNRFARRLRRSWTLRWATDGVGRLDGRHGDLTGDATQRCRRWLDVVAGSPPVPGEDRTAAVLTALPGLLEGQELATVRVVVASLDPDLESSGTGATS</sequence>
<evidence type="ECO:0000256" key="1">
    <source>
        <dbReference type="SAM" id="MobiDB-lite"/>
    </source>
</evidence>
<evidence type="ECO:0000313" key="3">
    <source>
        <dbReference type="Proteomes" id="UP000320338"/>
    </source>
</evidence>
<gene>
    <name evidence="2" type="ORF">PHY01_36620</name>
</gene>
<dbReference type="Proteomes" id="UP000320338">
    <property type="component" value="Unassembled WGS sequence"/>
</dbReference>
<organism evidence="2 3">
    <name type="scientific">Pseudonocardia hydrocarbonoxydans</name>
    <dbReference type="NCBI Taxonomy" id="76726"/>
    <lineage>
        <taxon>Bacteria</taxon>
        <taxon>Bacillati</taxon>
        <taxon>Actinomycetota</taxon>
        <taxon>Actinomycetes</taxon>
        <taxon>Pseudonocardiales</taxon>
        <taxon>Pseudonocardiaceae</taxon>
        <taxon>Pseudonocardia</taxon>
    </lineage>
</organism>
<feature type="compositionally biased region" description="Basic and acidic residues" evidence="1">
    <location>
        <begin position="112"/>
        <end position="131"/>
    </location>
</feature>
<accession>A0A4Y3WUF1</accession>
<feature type="compositionally biased region" description="Basic and acidic residues" evidence="1">
    <location>
        <begin position="89"/>
        <end position="99"/>
    </location>
</feature>
<name>A0A4Y3WUF1_9PSEU</name>
<evidence type="ECO:0000313" key="2">
    <source>
        <dbReference type="EMBL" id="GEC21379.1"/>
    </source>
</evidence>
<proteinExistence type="predicted"/>
<keyword evidence="3" id="KW-1185">Reference proteome</keyword>
<reference evidence="2 3" key="1">
    <citation type="submission" date="2019-06" db="EMBL/GenBank/DDBJ databases">
        <title>Whole genome shotgun sequence of Pseudonocardia hydrocarbonoxydans NBRC 14498.</title>
        <authorList>
            <person name="Hosoyama A."/>
            <person name="Uohara A."/>
            <person name="Ohji S."/>
            <person name="Ichikawa N."/>
        </authorList>
    </citation>
    <scope>NUCLEOTIDE SEQUENCE [LARGE SCALE GENOMIC DNA]</scope>
    <source>
        <strain evidence="2 3">NBRC 14498</strain>
    </source>
</reference>